<dbReference type="AlphaFoldDB" id="H2ZZX2"/>
<dbReference type="GO" id="GO:0003677">
    <property type="term" value="F:DNA binding"/>
    <property type="evidence" value="ECO:0007669"/>
    <property type="project" value="UniProtKB-KW"/>
</dbReference>
<dbReference type="Proteomes" id="UP000008672">
    <property type="component" value="Unassembled WGS sequence"/>
</dbReference>
<keyword evidence="12" id="KW-0347">Helicase</keyword>
<keyword evidence="16" id="KW-0131">Cell cycle</keyword>
<dbReference type="Pfam" id="PF00176">
    <property type="entry name" value="SNF2-rel_dom"/>
    <property type="match status" value="1"/>
</dbReference>
<evidence type="ECO:0000256" key="10">
    <source>
        <dbReference type="ARBA" id="ARBA00022801"/>
    </source>
</evidence>
<gene>
    <name evidence="24" type="primary">ERCC6L</name>
</gene>
<evidence type="ECO:0000256" key="12">
    <source>
        <dbReference type="ARBA" id="ARBA00022806"/>
    </source>
</evidence>
<dbReference type="eggNOG" id="KOG0387">
    <property type="taxonomic scope" value="Eukaryota"/>
</dbReference>
<evidence type="ECO:0000256" key="6">
    <source>
        <dbReference type="ARBA" id="ARBA00022618"/>
    </source>
</evidence>
<keyword evidence="6" id="KW-0132">Cell division</keyword>
<dbReference type="EC" id="3.6.4.12" evidence="3"/>
<comment type="catalytic activity">
    <reaction evidence="18">
        <text>ATP + H2O = ADP + phosphate + H(+)</text>
        <dbReference type="Rhea" id="RHEA:13065"/>
        <dbReference type="ChEBI" id="CHEBI:15377"/>
        <dbReference type="ChEBI" id="CHEBI:15378"/>
        <dbReference type="ChEBI" id="CHEBI:30616"/>
        <dbReference type="ChEBI" id="CHEBI:43474"/>
        <dbReference type="ChEBI" id="CHEBI:456216"/>
        <dbReference type="EC" id="3.6.4.12"/>
    </reaction>
</comment>
<evidence type="ECO:0000256" key="15">
    <source>
        <dbReference type="ARBA" id="ARBA00023125"/>
    </source>
</evidence>
<evidence type="ECO:0000256" key="3">
    <source>
        <dbReference type="ARBA" id="ARBA00012551"/>
    </source>
</evidence>
<dbReference type="EMBL" id="AFYH01043216">
    <property type="status" value="NOT_ANNOTATED_CDS"/>
    <property type="molecule type" value="Genomic_DNA"/>
</dbReference>
<keyword evidence="9" id="KW-0498">Mitosis</keyword>
<dbReference type="InterPro" id="IPR000330">
    <property type="entry name" value="SNF2_N"/>
</dbReference>
<name>H2ZZX2_LATCH</name>
<reference evidence="25" key="1">
    <citation type="submission" date="2011-08" db="EMBL/GenBank/DDBJ databases">
        <title>The draft genome of Latimeria chalumnae.</title>
        <authorList>
            <person name="Di Palma F."/>
            <person name="Alfoldi J."/>
            <person name="Johnson J."/>
            <person name="Berlin A."/>
            <person name="Gnerre S."/>
            <person name="Jaffe D."/>
            <person name="MacCallum I."/>
            <person name="Young S."/>
            <person name="Walker B.J."/>
            <person name="Lander E."/>
            <person name="Lindblad-Toh K."/>
        </authorList>
    </citation>
    <scope>NUCLEOTIDE SEQUENCE [LARGE SCALE GENOMIC DNA]</scope>
    <source>
        <strain evidence="25">Wild caught</strain>
    </source>
</reference>
<dbReference type="Ensembl" id="ENSLACT00000002968.1">
    <property type="protein sequence ID" value="ENSLACP00000002943.1"/>
    <property type="gene ID" value="ENSLACG00000002634.1"/>
</dbReference>
<evidence type="ECO:0000259" key="22">
    <source>
        <dbReference type="PROSITE" id="PS51192"/>
    </source>
</evidence>
<dbReference type="InterPro" id="IPR049730">
    <property type="entry name" value="SNF2/RAD54-like_C"/>
</dbReference>
<keyword evidence="17" id="KW-0137">Centromere</keyword>
<dbReference type="PROSITE" id="PS51194">
    <property type="entry name" value="HELICASE_CTER"/>
    <property type="match status" value="1"/>
</dbReference>
<dbReference type="SMART" id="SM00028">
    <property type="entry name" value="TPR"/>
    <property type="match status" value="2"/>
</dbReference>
<dbReference type="FunFam" id="3.40.50.10810:FF:000029">
    <property type="entry name" value="ERCC excision repair 6-like, spindle assembly checkpoint helicase"/>
    <property type="match status" value="1"/>
</dbReference>
<dbReference type="GO" id="GO:0016787">
    <property type="term" value="F:hydrolase activity"/>
    <property type="evidence" value="ECO:0007669"/>
    <property type="project" value="UniProtKB-KW"/>
</dbReference>
<keyword evidence="13" id="KW-0995">Kinetochore</keyword>
<dbReference type="Gene3D" id="3.40.50.10810">
    <property type="entry name" value="Tandem AAA-ATPase domain"/>
    <property type="match status" value="1"/>
</dbReference>
<evidence type="ECO:0000256" key="16">
    <source>
        <dbReference type="ARBA" id="ARBA00023306"/>
    </source>
</evidence>
<dbReference type="PANTHER" id="PTHR45629:SF7">
    <property type="entry name" value="DNA EXCISION REPAIR PROTEIN ERCC-6-RELATED"/>
    <property type="match status" value="1"/>
</dbReference>
<evidence type="ECO:0000256" key="4">
    <source>
        <dbReference type="ARBA" id="ARBA00022454"/>
    </source>
</evidence>
<evidence type="ECO:0000256" key="17">
    <source>
        <dbReference type="ARBA" id="ARBA00023328"/>
    </source>
</evidence>
<comment type="function">
    <text evidence="19">DNA helicase that acts as a tension sensor that associates with catenated DNA which is stretched under tension until it is resolved during anaphase. Functions as ATP-dependent DNA translocase. Can promote Holliday junction branch migration (in vitro).</text>
</comment>
<dbReference type="CDD" id="cd18793">
    <property type="entry name" value="SF2_C_SNF"/>
    <property type="match status" value="1"/>
</dbReference>
<keyword evidence="15" id="KW-0238">DNA-binding</keyword>
<comment type="subcellular location">
    <subcellularLocation>
        <location evidence="1">Chromosome</location>
        <location evidence="1">Centromere</location>
        <location evidence="1">Kinetochore</location>
    </subcellularLocation>
</comment>
<evidence type="ECO:0000256" key="13">
    <source>
        <dbReference type="ARBA" id="ARBA00022838"/>
    </source>
</evidence>
<dbReference type="InterPro" id="IPR038718">
    <property type="entry name" value="SNF2-like_sf"/>
</dbReference>
<evidence type="ECO:0000256" key="14">
    <source>
        <dbReference type="ARBA" id="ARBA00022840"/>
    </source>
</evidence>
<keyword evidence="4" id="KW-0158">Chromosome</keyword>
<dbReference type="InterPro" id="IPR014001">
    <property type="entry name" value="Helicase_ATP-bd"/>
</dbReference>
<reference evidence="24" key="3">
    <citation type="submission" date="2025-09" db="UniProtKB">
        <authorList>
            <consortium name="Ensembl"/>
        </authorList>
    </citation>
    <scope>IDENTIFICATION</scope>
</reference>
<dbReference type="InterPro" id="IPR001650">
    <property type="entry name" value="Helicase_C-like"/>
</dbReference>
<dbReference type="PROSITE" id="PS51192">
    <property type="entry name" value="HELICASE_ATP_BIND_1"/>
    <property type="match status" value="1"/>
</dbReference>
<keyword evidence="11" id="KW-0802">TPR repeat</keyword>
<dbReference type="FunCoup" id="H2ZZX2">
    <property type="interactions" value="450"/>
</dbReference>
<evidence type="ECO:0000256" key="21">
    <source>
        <dbReference type="ARBA" id="ARBA00081913"/>
    </source>
</evidence>
<dbReference type="SMART" id="SM00490">
    <property type="entry name" value="HELICc"/>
    <property type="match status" value="1"/>
</dbReference>
<dbReference type="InterPro" id="IPR050496">
    <property type="entry name" value="SNF2_RAD54_helicase_repair"/>
</dbReference>
<sequence length="1224" mass="139179">FLRYVKKGKEAARNGLLDKSLELFNQAYKIHPSGKLRNRIQQLEEAIAILQEEESDEFVDVLNSGLMLYKELYDKLFEHQKEGIAFLYNLYKNGRKGGILADDMGLGKTIQVIAFLSGMFDASLVKAILLVMPTTLITNWCNEFDKWTPGMRFKVFHGINKNDRTRSLESIQRRGGVIITTYQMLISNWQQLASFNGEVFTWDYMVLDEAHKIKTTSTKTSKSAHAIPARYRILLTGTPVQNNLSEMWSLFDFACQGTLLGSSKTFKSEYENPITRARERDATPGEKALGLKISENLMHIIKPYFLRRTKEEVQKKSASDSGPKVTENLRVAPEMPSLTRKNDFVVWVYLSPVQEKIYRQFISLDQIKELLMTTRSPLAELTTLKKLCDHPRLMSAKVCGQLGLEGQHDFDLTYKNSEAVQEDGASKIDHLSDETLIQESGKLTFLMSLLEKLRDEGHRILIFSQSSKMLDIIQRILMNKGFKMLRIDGKIRDIAEREKRIRTFQEDKDYSVFLLTTQVGGVGITLTAANRVVIFDPSWNPATDAQAVDRAYRIGQKENVVIYRLITCGTVEEKIYRRQVFKDSLIRQTTGDKKNPFRYFTKQELKELFILEDARTSSTQIQLQSLHTAQRRTDTELDEHIAFLHTLSMFGISDHDLMYEVASHEDHIEDEGSQQYIHNRVQKAHELVKAESELHEQFNEKIKLGTEAAWLQQPDLLFKPKEKQTKVHPSNFTPSWTEVGDLTQSVQDEEVHNVSCKMEVLVLEQSVEEEDVELNDSNVTKSPVKKEENEIIMENSSCHSPAKPINVTTHTNENLGSPAFPKLHSNLDVEMASPGPKAACLNCISREEAASVAPDCKQLNDQALDVQMASPTPKFPTFGDQPHFKIGELEAPSITESHNDTTKDLAKFLMPFLEDEIELEHEVVSSQFNSPGSTSLFQSDFNLVLEVSENDFSPEQNFVNEDSDQNQGAKSIDASHAEQCFSEMLSNTMEMEFKCDEVEQENSPIKFANKHKTRRIISDSEEEEDNDSVFLANEKKLSPIDTASCKLFRKNIEQSTPKCNVSIRKTLDAAPVNRSIASRRSFVSITVEDLEEIEDTMEVDCAQKVEEEEAEECSEESVIPEEEPAGNKLHTKDYEERCLDECESNGFIEESVEEPEDLEESTGEAELQSSTPNYETLVMQGKDLMGKGNLTEALNCFLQALDIQTGDAEIQLLTIRLYRKLAQK</sequence>
<dbReference type="HOGENOM" id="CLU_004666_0_0_1"/>
<evidence type="ECO:0000256" key="8">
    <source>
        <dbReference type="ARBA" id="ARBA00022741"/>
    </source>
</evidence>
<dbReference type="GO" id="GO:0000776">
    <property type="term" value="C:kinetochore"/>
    <property type="evidence" value="ECO:0007669"/>
    <property type="project" value="UniProtKB-KW"/>
</dbReference>
<keyword evidence="14" id="KW-0067">ATP-binding</keyword>
<dbReference type="GO" id="GO:0005524">
    <property type="term" value="F:ATP binding"/>
    <property type="evidence" value="ECO:0007669"/>
    <property type="project" value="UniProtKB-KW"/>
</dbReference>
<evidence type="ECO:0000256" key="5">
    <source>
        <dbReference type="ARBA" id="ARBA00022553"/>
    </source>
</evidence>
<evidence type="ECO:0000256" key="11">
    <source>
        <dbReference type="ARBA" id="ARBA00022803"/>
    </source>
</evidence>
<keyword evidence="10" id="KW-0378">Hydrolase</keyword>
<comment type="similarity">
    <text evidence="2">Belongs to the SNF2/RAD54 helicase family.</text>
</comment>
<organism evidence="24 25">
    <name type="scientific">Latimeria chalumnae</name>
    <name type="common">Coelacanth</name>
    <dbReference type="NCBI Taxonomy" id="7897"/>
    <lineage>
        <taxon>Eukaryota</taxon>
        <taxon>Metazoa</taxon>
        <taxon>Chordata</taxon>
        <taxon>Craniata</taxon>
        <taxon>Vertebrata</taxon>
        <taxon>Euteleostomi</taxon>
        <taxon>Coelacanthiformes</taxon>
        <taxon>Coelacanthidae</taxon>
        <taxon>Latimeria</taxon>
    </lineage>
</organism>
<dbReference type="GO" id="GO:0003678">
    <property type="term" value="F:DNA helicase activity"/>
    <property type="evidence" value="ECO:0007669"/>
    <property type="project" value="UniProtKB-EC"/>
</dbReference>
<evidence type="ECO:0000256" key="20">
    <source>
        <dbReference type="ARBA" id="ARBA00068237"/>
    </source>
</evidence>
<dbReference type="Pfam" id="PF00271">
    <property type="entry name" value="Helicase_C"/>
    <property type="match status" value="1"/>
</dbReference>
<dbReference type="CDD" id="cd18001">
    <property type="entry name" value="DEXHc_ERCC6L"/>
    <property type="match status" value="1"/>
</dbReference>
<reference evidence="24" key="2">
    <citation type="submission" date="2025-08" db="UniProtKB">
        <authorList>
            <consortium name="Ensembl"/>
        </authorList>
    </citation>
    <scope>IDENTIFICATION</scope>
</reference>
<evidence type="ECO:0000259" key="23">
    <source>
        <dbReference type="PROSITE" id="PS51194"/>
    </source>
</evidence>
<accession>H2ZZX2</accession>
<dbReference type="InterPro" id="IPR027417">
    <property type="entry name" value="P-loop_NTPase"/>
</dbReference>
<evidence type="ECO:0000256" key="1">
    <source>
        <dbReference type="ARBA" id="ARBA00004629"/>
    </source>
</evidence>
<evidence type="ECO:0000256" key="7">
    <source>
        <dbReference type="ARBA" id="ARBA00022737"/>
    </source>
</evidence>
<proteinExistence type="inferred from homology"/>
<feature type="domain" description="Helicase C-terminal" evidence="23">
    <location>
        <begin position="445"/>
        <end position="609"/>
    </location>
</feature>
<evidence type="ECO:0000256" key="2">
    <source>
        <dbReference type="ARBA" id="ARBA00007025"/>
    </source>
</evidence>
<dbReference type="PANTHER" id="PTHR45629">
    <property type="entry name" value="SNF2/RAD54 FAMILY MEMBER"/>
    <property type="match status" value="1"/>
</dbReference>
<dbReference type="InterPro" id="IPR019734">
    <property type="entry name" value="TPR_rpt"/>
</dbReference>
<dbReference type="SUPFAM" id="SSF52540">
    <property type="entry name" value="P-loop containing nucleoside triphosphate hydrolases"/>
    <property type="match status" value="2"/>
</dbReference>
<dbReference type="GO" id="GO:0051301">
    <property type="term" value="P:cell division"/>
    <property type="evidence" value="ECO:0007669"/>
    <property type="project" value="UniProtKB-KW"/>
</dbReference>
<dbReference type="GO" id="GO:0015616">
    <property type="term" value="F:DNA translocase activity"/>
    <property type="evidence" value="ECO:0007669"/>
    <property type="project" value="TreeGrafter"/>
</dbReference>
<dbReference type="SMART" id="SM00487">
    <property type="entry name" value="DEXDc"/>
    <property type="match status" value="1"/>
</dbReference>
<keyword evidence="5" id="KW-0597">Phosphoprotein</keyword>
<dbReference type="Gene3D" id="3.40.50.300">
    <property type="entry name" value="P-loop containing nucleotide triphosphate hydrolases"/>
    <property type="match status" value="1"/>
</dbReference>
<keyword evidence="8" id="KW-0547">Nucleotide-binding</keyword>
<dbReference type="InParanoid" id="H2ZZX2"/>
<evidence type="ECO:0000313" key="25">
    <source>
        <dbReference type="Proteomes" id="UP000008672"/>
    </source>
</evidence>
<evidence type="ECO:0000256" key="9">
    <source>
        <dbReference type="ARBA" id="ARBA00022776"/>
    </source>
</evidence>
<dbReference type="GeneTree" id="ENSGT00940000156837"/>
<evidence type="ECO:0000256" key="19">
    <source>
        <dbReference type="ARBA" id="ARBA00058190"/>
    </source>
</evidence>
<feature type="domain" description="Helicase ATP-binding" evidence="22">
    <location>
        <begin position="89"/>
        <end position="257"/>
    </location>
</feature>
<evidence type="ECO:0000256" key="18">
    <source>
        <dbReference type="ARBA" id="ARBA00047995"/>
    </source>
</evidence>
<keyword evidence="25" id="KW-1185">Reference proteome</keyword>
<evidence type="ECO:0000313" key="24">
    <source>
        <dbReference type="Ensembl" id="ENSLACP00000002943.1"/>
    </source>
</evidence>
<protein>
    <recommendedName>
        <fullName evidence="20">DNA excision repair protein ERCC-6-like</fullName>
        <ecNumber evidence="3">3.6.4.12</ecNumber>
    </recommendedName>
    <alternativeName>
        <fullName evidence="21">ATP-dependent helicase ERCC6-like</fullName>
    </alternativeName>
</protein>
<dbReference type="STRING" id="7897.ENSLACP00000002943"/>
<keyword evidence="7" id="KW-0677">Repeat</keyword>